<reference evidence="10 11" key="1">
    <citation type="journal article" date="2017" name="Int. J. Syst. Evol. Microbiol.">
        <title>Arachidicoccus ginsenosidivorans sp. nov., with ginsenoside-converting activity isolated from ginseng cultivating soil.</title>
        <authorList>
            <person name="Siddiqi M.Z."/>
            <person name="Aslam Z."/>
            <person name="Im W.T."/>
        </authorList>
    </citation>
    <scope>NUCLEOTIDE SEQUENCE [LARGE SCALE GENOMIC DNA]</scope>
    <source>
        <strain evidence="10 11">Gsoil 809</strain>
    </source>
</reference>
<gene>
    <name evidence="10" type="ORF">FSB73_07450</name>
</gene>
<evidence type="ECO:0000256" key="8">
    <source>
        <dbReference type="SAM" id="SignalP"/>
    </source>
</evidence>
<keyword evidence="2 7" id="KW-0813">Transport</keyword>
<feature type="chain" id="PRO_5022878745" evidence="8">
    <location>
        <begin position="19"/>
        <end position="843"/>
    </location>
</feature>
<feature type="signal peptide" evidence="8">
    <location>
        <begin position="1"/>
        <end position="18"/>
    </location>
</feature>
<dbReference type="PROSITE" id="PS52016">
    <property type="entry name" value="TONB_DEPENDENT_REC_3"/>
    <property type="match status" value="1"/>
</dbReference>
<dbReference type="NCBIfam" id="TIGR04056">
    <property type="entry name" value="OMP_RagA_SusC"/>
    <property type="match status" value="1"/>
</dbReference>
<keyword evidence="6 7" id="KW-0998">Cell outer membrane</keyword>
<proteinExistence type="inferred from homology"/>
<dbReference type="Pfam" id="PF13715">
    <property type="entry name" value="CarbopepD_reg_2"/>
    <property type="match status" value="1"/>
</dbReference>
<dbReference type="Proteomes" id="UP000321291">
    <property type="component" value="Chromosome"/>
</dbReference>
<keyword evidence="8" id="KW-0732">Signal</keyword>
<keyword evidence="5 7" id="KW-0472">Membrane</keyword>
<accession>A0A5B8VJN8</accession>
<comment type="subcellular location">
    <subcellularLocation>
        <location evidence="1 7">Cell outer membrane</location>
        <topology evidence="1 7">Multi-pass membrane protein</topology>
    </subcellularLocation>
</comment>
<evidence type="ECO:0000256" key="3">
    <source>
        <dbReference type="ARBA" id="ARBA00022452"/>
    </source>
</evidence>
<evidence type="ECO:0000259" key="9">
    <source>
        <dbReference type="Pfam" id="PF07715"/>
    </source>
</evidence>
<dbReference type="InterPro" id="IPR012910">
    <property type="entry name" value="Plug_dom"/>
</dbReference>
<dbReference type="RefSeq" id="WP_146780907.1">
    <property type="nucleotide sequence ID" value="NZ_CP042434.1"/>
</dbReference>
<dbReference type="InterPro" id="IPR039426">
    <property type="entry name" value="TonB-dep_rcpt-like"/>
</dbReference>
<evidence type="ECO:0000256" key="2">
    <source>
        <dbReference type="ARBA" id="ARBA00022448"/>
    </source>
</evidence>
<dbReference type="InterPro" id="IPR023996">
    <property type="entry name" value="TonB-dep_OMP_SusC/RagA"/>
</dbReference>
<dbReference type="OrthoDB" id="9768177at2"/>
<keyword evidence="3 7" id="KW-1134">Transmembrane beta strand</keyword>
<dbReference type="GO" id="GO:0009279">
    <property type="term" value="C:cell outer membrane"/>
    <property type="evidence" value="ECO:0007669"/>
    <property type="project" value="UniProtKB-SubCell"/>
</dbReference>
<dbReference type="InterPro" id="IPR023997">
    <property type="entry name" value="TonB-dep_OMP_SusC/RagA_CS"/>
</dbReference>
<evidence type="ECO:0000256" key="4">
    <source>
        <dbReference type="ARBA" id="ARBA00022692"/>
    </source>
</evidence>
<evidence type="ECO:0000256" key="1">
    <source>
        <dbReference type="ARBA" id="ARBA00004571"/>
    </source>
</evidence>
<feature type="domain" description="TonB-dependent receptor plug" evidence="9">
    <location>
        <begin position="116"/>
        <end position="220"/>
    </location>
</feature>
<comment type="similarity">
    <text evidence="7">Belongs to the TonB-dependent receptor family.</text>
</comment>
<dbReference type="NCBIfam" id="TIGR04057">
    <property type="entry name" value="SusC_RagA_signa"/>
    <property type="match status" value="1"/>
</dbReference>
<dbReference type="SUPFAM" id="SSF56935">
    <property type="entry name" value="Porins"/>
    <property type="match status" value="1"/>
</dbReference>
<dbReference type="SUPFAM" id="SSF49464">
    <property type="entry name" value="Carboxypeptidase regulatory domain-like"/>
    <property type="match status" value="1"/>
</dbReference>
<evidence type="ECO:0000256" key="6">
    <source>
        <dbReference type="ARBA" id="ARBA00023237"/>
    </source>
</evidence>
<dbReference type="EMBL" id="CP042434">
    <property type="protein sequence ID" value="QEC71529.1"/>
    <property type="molecule type" value="Genomic_DNA"/>
</dbReference>
<evidence type="ECO:0000313" key="10">
    <source>
        <dbReference type="EMBL" id="QEC71529.1"/>
    </source>
</evidence>
<dbReference type="InterPro" id="IPR008969">
    <property type="entry name" value="CarboxyPept-like_regulatory"/>
</dbReference>
<organism evidence="10 11">
    <name type="scientific">Arachidicoccus ginsenosidivorans</name>
    <dbReference type="NCBI Taxonomy" id="496057"/>
    <lineage>
        <taxon>Bacteria</taxon>
        <taxon>Pseudomonadati</taxon>
        <taxon>Bacteroidota</taxon>
        <taxon>Chitinophagia</taxon>
        <taxon>Chitinophagales</taxon>
        <taxon>Chitinophagaceae</taxon>
        <taxon>Arachidicoccus</taxon>
    </lineage>
</organism>
<dbReference type="Gene3D" id="2.170.130.10">
    <property type="entry name" value="TonB-dependent receptor, plug domain"/>
    <property type="match status" value="1"/>
</dbReference>
<evidence type="ECO:0000256" key="7">
    <source>
        <dbReference type="PROSITE-ProRule" id="PRU01360"/>
    </source>
</evidence>
<name>A0A5B8VJN8_9BACT</name>
<dbReference type="AlphaFoldDB" id="A0A5B8VJN8"/>
<keyword evidence="11" id="KW-1185">Reference proteome</keyword>
<dbReference type="InterPro" id="IPR037066">
    <property type="entry name" value="Plug_dom_sf"/>
</dbReference>
<keyword evidence="4 7" id="KW-0812">Transmembrane</keyword>
<dbReference type="KEGG" id="agi:FSB73_07450"/>
<evidence type="ECO:0000256" key="5">
    <source>
        <dbReference type="ARBA" id="ARBA00023136"/>
    </source>
</evidence>
<dbReference type="Gene3D" id="2.40.170.20">
    <property type="entry name" value="TonB-dependent receptor, beta-barrel domain"/>
    <property type="match status" value="1"/>
</dbReference>
<dbReference type="Pfam" id="PF07715">
    <property type="entry name" value="Plug"/>
    <property type="match status" value="1"/>
</dbReference>
<evidence type="ECO:0000313" key="11">
    <source>
        <dbReference type="Proteomes" id="UP000321291"/>
    </source>
</evidence>
<sequence>MKKIILLVMAVACLSANAQQKKIRINGRVTSEKDNRLITGVSIRSSSARSSGITDKDGAYLLMVPVKDTLIVSHVGFGTQRILVGTRDSIINIVLVPELNTLDVVEVNTGYQTIPKERSTGSFDLIDKKLYNEQVRVNVLDGLQYIANGVSVNYKSNTQGQMSVRGLSTIKGVKDPLIIIDNFPYDGDISNINPNDVESITVLKDAAAASIWGARAGNGVIVITTKRGRFNTRNRINFTSNVMMTGRPNLNYLPTMSSKDMVEFEEFLFDQEYRFYDTATYDHPPFTPVYEVLFKRRNGWISDEQANKVLETFKNHNVKDDYRNLVYQNALHQQYNLNINGGGEKVAYSFTAAYDNDLSDLDGKNNKVRVHSSNSFKVTKDLSMNAGLTYTYNHSNEGKTGYGILRYKNTVMPPYFSLLNQEGEPNAMYLDYRQSYVDTIGGGLLNDWHFYPATDYQYNHITSSTNDLLGNLGLTYHLPFGFTFNAKYQFERQEIDNRNLYDKESYYARDMVNQYAQIDWADNSVTYVIPQGGILAEASNVIISHHGRMQLNYDLNKEEHQLNVLAGWEISNTKTSSSMYTLYGYNDEMASSVDVDYINYYPLLSSGITSFIPGAPNVSETLHRFISVFANGSYTYKGKYTLSASGRRDASNAFGVTTNNRWTPLWSAGAAWKISNEKFYKSDLFPYLNFRVTYGFSGNVDLSLAAVTTIRLYSVSRYTKEYMARYTNFSNPDLKWEEDGMFNLGFDFSSKDNVLTGSVEYYKKNGRNLYGPYYVDRTVGLKVSNITKNVASMIASGWDIKINTKNIDRVFKWQTQFNLNFYKDKITKFYLDDDLADDLLQEA</sequence>
<dbReference type="InterPro" id="IPR036942">
    <property type="entry name" value="Beta-barrel_TonB_sf"/>
</dbReference>
<protein>
    <submittedName>
        <fullName evidence="10">SusC/RagA family TonB-linked outer membrane protein</fullName>
    </submittedName>
</protein>